<gene>
    <name evidence="6" type="ORF">EZ437_04065</name>
</gene>
<reference evidence="6 7" key="1">
    <citation type="submission" date="2019-02" db="EMBL/GenBank/DDBJ databases">
        <title>Pedobacter sp. RP-1-14 sp. nov., isolated from Arctic soil.</title>
        <authorList>
            <person name="Dahal R.H."/>
        </authorList>
    </citation>
    <scope>NUCLEOTIDE SEQUENCE [LARGE SCALE GENOMIC DNA]</scope>
    <source>
        <strain evidence="6 7">RP-1-14</strain>
    </source>
</reference>
<dbReference type="Proteomes" id="UP000293347">
    <property type="component" value="Unassembled WGS sequence"/>
</dbReference>
<feature type="transmembrane region" description="Helical" evidence="4">
    <location>
        <begin position="104"/>
        <end position="126"/>
    </location>
</feature>
<evidence type="ECO:0000313" key="7">
    <source>
        <dbReference type="Proteomes" id="UP000293347"/>
    </source>
</evidence>
<evidence type="ECO:0000259" key="5">
    <source>
        <dbReference type="PROSITE" id="PS50043"/>
    </source>
</evidence>
<dbReference type="InterPro" id="IPR000792">
    <property type="entry name" value="Tscrpt_reg_LuxR_C"/>
</dbReference>
<evidence type="ECO:0000256" key="3">
    <source>
        <dbReference type="ARBA" id="ARBA00023163"/>
    </source>
</evidence>
<feature type="transmembrane region" description="Helical" evidence="4">
    <location>
        <begin position="202"/>
        <end position="221"/>
    </location>
</feature>
<dbReference type="OrthoDB" id="966138at2"/>
<keyword evidence="1" id="KW-0805">Transcription regulation</keyword>
<evidence type="ECO:0000313" key="6">
    <source>
        <dbReference type="EMBL" id="TCD03159.1"/>
    </source>
</evidence>
<keyword evidence="7" id="KW-1185">Reference proteome</keyword>
<organism evidence="6 7">
    <name type="scientific">Pedobacter psychroterrae</name>
    <dbReference type="NCBI Taxonomy" id="2530453"/>
    <lineage>
        <taxon>Bacteria</taxon>
        <taxon>Pseudomonadati</taxon>
        <taxon>Bacteroidota</taxon>
        <taxon>Sphingobacteriia</taxon>
        <taxon>Sphingobacteriales</taxon>
        <taxon>Sphingobacteriaceae</taxon>
        <taxon>Pedobacter</taxon>
    </lineage>
</organism>
<keyword evidence="4" id="KW-0472">Membrane</keyword>
<keyword evidence="2" id="KW-0238">DNA-binding</keyword>
<dbReference type="RefSeq" id="WP_131593497.1">
    <property type="nucleotide sequence ID" value="NZ_SJSL01000001.1"/>
</dbReference>
<protein>
    <submittedName>
        <fullName evidence="6">LuxR family transcriptional regulator</fullName>
    </submittedName>
</protein>
<feature type="domain" description="HTH luxR-type" evidence="5">
    <location>
        <begin position="247"/>
        <end position="309"/>
    </location>
</feature>
<evidence type="ECO:0000256" key="4">
    <source>
        <dbReference type="SAM" id="Phobius"/>
    </source>
</evidence>
<dbReference type="SMART" id="SM00421">
    <property type="entry name" value="HTH_LUXR"/>
    <property type="match status" value="1"/>
</dbReference>
<feature type="transmembrane region" description="Helical" evidence="4">
    <location>
        <begin position="74"/>
        <end position="92"/>
    </location>
</feature>
<dbReference type="AlphaFoldDB" id="A0A4R0NSP4"/>
<dbReference type="GO" id="GO:0006355">
    <property type="term" value="P:regulation of DNA-templated transcription"/>
    <property type="evidence" value="ECO:0007669"/>
    <property type="project" value="InterPro"/>
</dbReference>
<dbReference type="GO" id="GO:0003677">
    <property type="term" value="F:DNA binding"/>
    <property type="evidence" value="ECO:0007669"/>
    <property type="project" value="UniProtKB-KW"/>
</dbReference>
<evidence type="ECO:0000256" key="2">
    <source>
        <dbReference type="ARBA" id="ARBA00023125"/>
    </source>
</evidence>
<accession>A0A4R0NSP4</accession>
<feature type="transmembrane region" description="Helical" evidence="4">
    <location>
        <begin position="176"/>
        <end position="196"/>
    </location>
</feature>
<dbReference type="InterPro" id="IPR036388">
    <property type="entry name" value="WH-like_DNA-bd_sf"/>
</dbReference>
<dbReference type="SUPFAM" id="SSF46894">
    <property type="entry name" value="C-terminal effector domain of the bipartite response regulators"/>
    <property type="match status" value="1"/>
</dbReference>
<dbReference type="Gene3D" id="1.10.10.10">
    <property type="entry name" value="Winged helix-like DNA-binding domain superfamily/Winged helix DNA-binding domain"/>
    <property type="match status" value="1"/>
</dbReference>
<name>A0A4R0NSP4_9SPHI</name>
<dbReference type="PROSITE" id="PS50043">
    <property type="entry name" value="HTH_LUXR_2"/>
    <property type="match status" value="1"/>
</dbReference>
<dbReference type="CDD" id="cd06170">
    <property type="entry name" value="LuxR_C_like"/>
    <property type="match status" value="1"/>
</dbReference>
<keyword evidence="3" id="KW-0804">Transcription</keyword>
<dbReference type="InterPro" id="IPR016032">
    <property type="entry name" value="Sig_transdc_resp-reg_C-effctor"/>
</dbReference>
<dbReference type="PROSITE" id="PS00622">
    <property type="entry name" value="HTH_LUXR_1"/>
    <property type="match status" value="1"/>
</dbReference>
<dbReference type="PRINTS" id="PR00038">
    <property type="entry name" value="HTHLUXR"/>
</dbReference>
<feature type="transmembrane region" description="Helical" evidence="4">
    <location>
        <begin position="40"/>
        <end position="59"/>
    </location>
</feature>
<feature type="transmembrane region" description="Helical" evidence="4">
    <location>
        <begin position="132"/>
        <end position="156"/>
    </location>
</feature>
<evidence type="ECO:0000256" key="1">
    <source>
        <dbReference type="ARBA" id="ARBA00023015"/>
    </source>
</evidence>
<feature type="transmembrane region" description="Helical" evidence="4">
    <location>
        <begin position="6"/>
        <end position="28"/>
    </location>
</feature>
<dbReference type="Pfam" id="PF00196">
    <property type="entry name" value="GerE"/>
    <property type="match status" value="1"/>
</dbReference>
<dbReference type="PANTHER" id="PTHR44688:SF16">
    <property type="entry name" value="DNA-BINDING TRANSCRIPTIONAL ACTIVATOR DEVR_DOSR"/>
    <property type="match status" value="1"/>
</dbReference>
<keyword evidence="4" id="KW-0812">Transmembrane</keyword>
<sequence>MLVFGSQLHLLTFIIVLLELMTLPFVWWYYYSWPGDKSRLWYFILLALLVFYNLTGGMFPDPKLRFISVTMQNIIAYGSGFGMAAYFPYYFYKSFGLERLRKHLHCWVPLCLLLPFVLFFCVLYPLTKNLDLAINLGMLLPLVYSPILLRAILLSIRERFRSNELSLYPYGKAEMWAVYLAVSPWVLMCVFSYLRVSQWVEVLATNIGFIIITVLFMLRSGRMERLDKQRMLELESSGDNQHADCLKLCAKYNLSKREVEVARLHCQGLTYEQIGEKLFISKRTVDTYVQRIYFKTGVNTKITLQKKLGFGLINSSP</sequence>
<proteinExistence type="predicted"/>
<keyword evidence="4" id="KW-1133">Transmembrane helix</keyword>
<dbReference type="EMBL" id="SJSL01000001">
    <property type="protein sequence ID" value="TCD03159.1"/>
    <property type="molecule type" value="Genomic_DNA"/>
</dbReference>
<comment type="caution">
    <text evidence="6">The sequence shown here is derived from an EMBL/GenBank/DDBJ whole genome shotgun (WGS) entry which is preliminary data.</text>
</comment>
<dbReference type="PANTHER" id="PTHR44688">
    <property type="entry name" value="DNA-BINDING TRANSCRIPTIONAL ACTIVATOR DEVR_DOSR"/>
    <property type="match status" value="1"/>
</dbReference>